<feature type="compositionally biased region" description="Low complexity" evidence="4">
    <location>
        <begin position="40"/>
        <end position="52"/>
    </location>
</feature>
<evidence type="ECO:0000256" key="1">
    <source>
        <dbReference type="ARBA" id="ARBA00008520"/>
    </source>
</evidence>
<dbReference type="SUPFAM" id="SSF53850">
    <property type="entry name" value="Periplasmic binding protein-like II"/>
    <property type="match status" value="1"/>
</dbReference>
<feature type="transmembrane region" description="Helical" evidence="5">
    <location>
        <begin position="9"/>
        <end position="28"/>
    </location>
</feature>
<name>S5ZF07_9CREN</name>
<sequence length="467" mass="52825">MSQKNNTKIIAIAVLVVLIIAGIGFFLMQQPKQPQPTTPQQPTTPSQQTATTRPKLVIWGRSTFTPPQMYWIEKKVREWAAKNNVDVEITWLSVTDIGKKLIAAVEAGNPPDIVINGHPVAIFAEKGLLIQIDDIIEKLNKSDIYEIKLKECEWSGHYYCLPTMFEATWLHVRWDIVKKANAENLFPLKTLDDFYTAAKVLNQVEPGVYGVGLPLGLNGYDTWWTFLHFWGGYGGGMLTDRSVAGVIMDKEPYRTGLKKAFEIERKIWLEKLTPPDSDQWVDASNNNAYLQGKIAMTMNPASIWYAVMTQNPALAANTKLFLLPVSVDCGDESVFIFKTTKYPDLAKDLVYYLYADKEDYRKGFCEASGLYALPIFKSQMQVISKDWKAGKYPALGEDPAKAVEKIKFMETAAFPLGERTTPSETFREGFTWNEMIQRVVIKGEDPDKVIDEYAAKLREEVKRVYGG</sequence>
<dbReference type="InterPro" id="IPR050490">
    <property type="entry name" value="Bact_solute-bd_prot1"/>
</dbReference>
<dbReference type="InterPro" id="IPR006059">
    <property type="entry name" value="SBP"/>
</dbReference>
<dbReference type="KEGG" id="thb:N186_06950"/>
<dbReference type="eggNOG" id="arCOG00153">
    <property type="taxonomic scope" value="Archaea"/>
</dbReference>
<accession>S5ZF07</accession>
<organism evidence="6 7">
    <name type="scientific">Thermofilum adornatum</name>
    <dbReference type="NCBI Taxonomy" id="1365176"/>
    <lineage>
        <taxon>Archaea</taxon>
        <taxon>Thermoproteota</taxon>
        <taxon>Thermoprotei</taxon>
        <taxon>Thermofilales</taxon>
        <taxon>Thermofilaceae</taxon>
        <taxon>Thermofilum</taxon>
    </lineage>
</organism>
<dbReference type="Gene3D" id="3.40.190.10">
    <property type="entry name" value="Periplasmic binding protein-like II"/>
    <property type="match status" value="1"/>
</dbReference>
<dbReference type="GeneID" id="16574034"/>
<proteinExistence type="inferred from homology"/>
<evidence type="ECO:0000313" key="6">
    <source>
        <dbReference type="EMBL" id="AGT35728.1"/>
    </source>
</evidence>
<evidence type="ECO:0000256" key="4">
    <source>
        <dbReference type="SAM" id="MobiDB-lite"/>
    </source>
</evidence>
<dbReference type="PANTHER" id="PTHR43649">
    <property type="entry name" value="ARABINOSE-BINDING PROTEIN-RELATED"/>
    <property type="match status" value="1"/>
</dbReference>
<comment type="similarity">
    <text evidence="1">Belongs to the bacterial solute-binding protein 1 family.</text>
</comment>
<gene>
    <name evidence="6" type="ORF">N186_06950</name>
</gene>
<protein>
    <recommendedName>
        <fullName evidence="8">Extracellular solute-binding protein</fullName>
    </recommendedName>
</protein>
<dbReference type="OrthoDB" id="374511at2157"/>
<keyword evidence="5" id="KW-0812">Transmembrane</keyword>
<dbReference type="PANTHER" id="PTHR43649:SF34">
    <property type="entry name" value="ABC TRANSPORTER PERIPLASMIC-BINDING PROTEIN YCJN-RELATED"/>
    <property type="match status" value="1"/>
</dbReference>
<dbReference type="PATRIC" id="fig|1365176.7.peg.1371"/>
<keyword evidence="2" id="KW-0813">Transport</keyword>
<evidence type="ECO:0000256" key="2">
    <source>
        <dbReference type="ARBA" id="ARBA00022448"/>
    </source>
</evidence>
<feature type="region of interest" description="Disordered" evidence="4">
    <location>
        <begin position="31"/>
        <end position="52"/>
    </location>
</feature>
<keyword evidence="7" id="KW-1185">Reference proteome</keyword>
<keyword evidence="3" id="KW-0732">Signal</keyword>
<keyword evidence="5" id="KW-0472">Membrane</keyword>
<dbReference type="AlphaFoldDB" id="S5ZF07"/>
<dbReference type="RefSeq" id="WP_020963035.1">
    <property type="nucleotide sequence ID" value="NC_022093.1"/>
</dbReference>
<evidence type="ECO:0000256" key="5">
    <source>
        <dbReference type="SAM" id="Phobius"/>
    </source>
</evidence>
<dbReference type="EMBL" id="CP006646">
    <property type="protein sequence ID" value="AGT35728.1"/>
    <property type="molecule type" value="Genomic_DNA"/>
</dbReference>
<dbReference type="Proteomes" id="UP000015543">
    <property type="component" value="Chromosome"/>
</dbReference>
<dbReference type="HOGENOM" id="CLU_720842_0_0_2"/>
<dbReference type="Pfam" id="PF01547">
    <property type="entry name" value="SBP_bac_1"/>
    <property type="match status" value="1"/>
</dbReference>
<evidence type="ECO:0008006" key="8">
    <source>
        <dbReference type="Google" id="ProtNLM"/>
    </source>
</evidence>
<reference evidence="6 7" key="1">
    <citation type="journal article" date="2013" name="Genome Announc.">
        <title>Complete Genomic Sequence of 'Thermofilum adornatus' Strain 1910bT, a Hyperthermophilic Anaerobic Organotrophic Crenarchaeon.</title>
        <authorList>
            <person name="Dominova I.N."/>
            <person name="Kublanov I.V."/>
            <person name="Podosokorskaya O.A."/>
            <person name="Derbikova K.S."/>
            <person name="Patrushev M.V."/>
            <person name="Toshchakov S.V."/>
        </authorList>
    </citation>
    <scope>NUCLEOTIDE SEQUENCE [LARGE SCALE GENOMIC DNA]</scope>
    <source>
        <strain evidence="7">1910b</strain>
    </source>
</reference>
<keyword evidence="5" id="KW-1133">Transmembrane helix</keyword>
<evidence type="ECO:0000313" key="7">
    <source>
        <dbReference type="Proteomes" id="UP000015543"/>
    </source>
</evidence>
<evidence type="ECO:0000256" key="3">
    <source>
        <dbReference type="ARBA" id="ARBA00022729"/>
    </source>
</evidence>